<dbReference type="InterPro" id="IPR014729">
    <property type="entry name" value="Rossmann-like_a/b/a_fold"/>
</dbReference>
<comment type="catalytic activity">
    <reaction evidence="9">
        <text>cyclobutadipyrimidine (in DNA) = 2 pyrimidine residues (in DNA).</text>
        <dbReference type="EC" id="4.1.99.3"/>
    </reaction>
</comment>
<dbReference type="GO" id="GO:0000719">
    <property type="term" value="P:photoreactive repair"/>
    <property type="evidence" value="ECO:0007669"/>
    <property type="project" value="UniProtKB-ARBA"/>
</dbReference>
<gene>
    <name evidence="16" type="ORF">EV699_1196</name>
</gene>
<dbReference type="RefSeq" id="WP_132544606.1">
    <property type="nucleotide sequence ID" value="NZ_SLWY01000019.1"/>
</dbReference>
<dbReference type="GO" id="GO:0071949">
    <property type="term" value="F:FAD binding"/>
    <property type="evidence" value="ECO:0007669"/>
    <property type="project" value="TreeGrafter"/>
</dbReference>
<comment type="cofactor">
    <cofactor evidence="1">
        <name>(6R)-5,10-methylene-5,6,7,8-tetrahydrofolate</name>
        <dbReference type="ChEBI" id="CHEBI:15636"/>
    </cofactor>
</comment>
<dbReference type="Gene3D" id="1.10.579.10">
    <property type="entry name" value="DNA Cyclobutane Dipyrimidine Photolyase, subunit A, domain 3"/>
    <property type="match status" value="1"/>
</dbReference>
<accession>A0A4V2SCJ1</accession>
<dbReference type="Gene3D" id="1.25.40.80">
    <property type="match status" value="1"/>
</dbReference>
<evidence type="ECO:0000256" key="7">
    <source>
        <dbReference type="ARBA" id="ARBA00022991"/>
    </source>
</evidence>
<dbReference type="GO" id="GO:0003904">
    <property type="term" value="F:deoxyribodipyrimidine photo-lyase activity"/>
    <property type="evidence" value="ECO:0007669"/>
    <property type="project" value="UniProtKB-EC"/>
</dbReference>
<evidence type="ECO:0000256" key="1">
    <source>
        <dbReference type="ARBA" id="ARBA00001932"/>
    </source>
</evidence>
<evidence type="ECO:0000256" key="4">
    <source>
        <dbReference type="ARBA" id="ARBA00014046"/>
    </source>
</evidence>
<feature type="site" description="Electron transfer via tryptophanyl radical" evidence="13">
    <location>
        <position position="361"/>
    </location>
</feature>
<feature type="site" description="Electron transfer via tryptophanyl radical" evidence="13">
    <location>
        <position position="307"/>
    </location>
</feature>
<dbReference type="Pfam" id="PF03441">
    <property type="entry name" value="FAD_binding_7"/>
    <property type="match status" value="1"/>
</dbReference>
<dbReference type="EMBL" id="SLWY01000019">
    <property type="protein sequence ID" value="TCO79550.1"/>
    <property type="molecule type" value="Genomic_DNA"/>
</dbReference>
<evidence type="ECO:0000256" key="11">
    <source>
        <dbReference type="ARBA" id="ARBA00083107"/>
    </source>
</evidence>
<feature type="binding site" evidence="12">
    <location>
        <position position="273"/>
    </location>
    <ligand>
        <name>FAD</name>
        <dbReference type="ChEBI" id="CHEBI:57692"/>
    </ligand>
</feature>
<comment type="similarity">
    <text evidence="2">Belongs to the DNA photolyase class-1 family.</text>
</comment>
<evidence type="ECO:0000256" key="14">
    <source>
        <dbReference type="RuleBase" id="RU004182"/>
    </source>
</evidence>
<keyword evidence="16" id="KW-0456">Lyase</keyword>
<dbReference type="AlphaFoldDB" id="A0A4V2SCJ1"/>
<protein>
    <recommendedName>
        <fullName evidence="4">Deoxyribodipyrimidine photo-lyase</fullName>
        <ecNumber evidence="3">4.1.99.3</ecNumber>
    </recommendedName>
    <alternativeName>
        <fullName evidence="8">DNA photolyase</fullName>
    </alternativeName>
    <alternativeName>
        <fullName evidence="11">Photoreactivating enzyme</fullName>
    </alternativeName>
</protein>
<proteinExistence type="inferred from homology"/>
<dbReference type="PROSITE" id="PS51645">
    <property type="entry name" value="PHR_CRY_ALPHA_BETA"/>
    <property type="match status" value="1"/>
</dbReference>
<evidence type="ECO:0000313" key="16">
    <source>
        <dbReference type="EMBL" id="TCO79550.1"/>
    </source>
</evidence>
<evidence type="ECO:0000256" key="3">
    <source>
        <dbReference type="ARBA" id="ARBA00013149"/>
    </source>
</evidence>
<dbReference type="Gene3D" id="3.40.50.620">
    <property type="entry name" value="HUPs"/>
    <property type="match status" value="1"/>
</dbReference>
<evidence type="ECO:0000256" key="6">
    <source>
        <dbReference type="ARBA" id="ARBA00022827"/>
    </source>
</evidence>
<comment type="caution">
    <text evidence="16">The sequence shown here is derived from an EMBL/GenBank/DDBJ whole genome shotgun (WGS) entry which is preliminary data.</text>
</comment>
<dbReference type="Pfam" id="PF00875">
    <property type="entry name" value="DNA_photolyase"/>
    <property type="match status" value="1"/>
</dbReference>
<sequence>MSTALVWLRRDLRLADNPALAHACAHHAQVVPVFIWAPDEEAPWAPGAASRWWLHHSLAALADALAARGSRLLLRHGPTLQALLALAAETGAGAVYWNRLYEPAITARDSAVKAALRATGLRAESFQAHLLWEPWTLASGAGEPYRVFTPFWKAASRAPVALPRPAPDARPAPAAWPASVPLATFGLLPRLGWDTGLRAAWTPGETGALARLGAFTDAALARYRDERDRPGRAGVSRLSPHLHFGEVSPRQVWHAVTTACAGAPLEHPGGEAFLRELGWREFAHHVLFHFPHTAEQPMQERFARYPWAADATAELAAWQRGRTGYPLVDAGMRELWTSGWMHNRVRMLVASFLVKNLRIPWQQGARWFWDTLVDADLAANSLGWQWTAGCGTDAAPYFRVFNPQRQGEQFDADGRYVRRWVPELAALPERWLHAPWTLPTDEQARTRFVPGLSYPRPLVDFAASRAAALAGFEAIRAGAAP</sequence>
<dbReference type="SUPFAM" id="SSF52425">
    <property type="entry name" value="Cryptochrome/photolyase, N-terminal domain"/>
    <property type="match status" value="1"/>
</dbReference>
<dbReference type="PRINTS" id="PR00147">
    <property type="entry name" value="DNAPHOTLYASE"/>
</dbReference>
<keyword evidence="6 12" id="KW-0274">FAD</keyword>
<evidence type="ECO:0000256" key="13">
    <source>
        <dbReference type="PIRSR" id="PIRSR602081-2"/>
    </source>
</evidence>
<dbReference type="InterPro" id="IPR036155">
    <property type="entry name" value="Crypto/Photolyase_N_sf"/>
</dbReference>
<keyword evidence="17" id="KW-1185">Reference proteome</keyword>
<dbReference type="SUPFAM" id="SSF48173">
    <property type="entry name" value="Cryptochrome/photolyase FAD-binding domain"/>
    <property type="match status" value="1"/>
</dbReference>
<dbReference type="InterPro" id="IPR002081">
    <property type="entry name" value="Cryptochrome/DNA_photolyase_1"/>
</dbReference>
<name>A0A4V2SCJ1_9GAMM</name>
<evidence type="ECO:0000256" key="5">
    <source>
        <dbReference type="ARBA" id="ARBA00022630"/>
    </source>
</evidence>
<dbReference type="Proteomes" id="UP000295765">
    <property type="component" value="Unassembled WGS sequence"/>
</dbReference>
<comment type="similarity">
    <text evidence="14">Belongs to the DNA photolyase family.</text>
</comment>
<reference evidence="16 17" key="1">
    <citation type="submission" date="2019-03" db="EMBL/GenBank/DDBJ databases">
        <title>Genomic Encyclopedia of Type Strains, Phase IV (KMG-IV): sequencing the most valuable type-strain genomes for metagenomic binning, comparative biology and taxonomic classification.</title>
        <authorList>
            <person name="Goeker M."/>
        </authorList>
    </citation>
    <scope>NUCLEOTIDE SEQUENCE [LARGE SCALE GENOMIC DNA]</scope>
    <source>
        <strain evidence="16 17">DSM 25287</strain>
    </source>
</reference>
<dbReference type="InterPro" id="IPR005101">
    <property type="entry name" value="Cryptochr/Photolyase_FAD-bd"/>
</dbReference>
<dbReference type="PROSITE" id="PS00691">
    <property type="entry name" value="DNA_PHOTOLYASES_1_2"/>
    <property type="match status" value="1"/>
</dbReference>
<dbReference type="FunFam" id="1.10.579.10:FF:000003">
    <property type="entry name" value="Deoxyribodipyrimidine photo-lyase"/>
    <property type="match status" value="1"/>
</dbReference>
<evidence type="ECO:0000256" key="12">
    <source>
        <dbReference type="PIRSR" id="PIRSR602081-1"/>
    </source>
</evidence>
<evidence type="ECO:0000256" key="2">
    <source>
        <dbReference type="ARBA" id="ARBA00005862"/>
    </source>
</evidence>
<dbReference type="OrthoDB" id="9772484at2"/>
<evidence type="ECO:0000256" key="9">
    <source>
        <dbReference type="ARBA" id="ARBA00033999"/>
    </source>
</evidence>
<dbReference type="EC" id="4.1.99.3" evidence="3"/>
<dbReference type="InterPro" id="IPR018394">
    <property type="entry name" value="DNA_photolyase_1_CS_C"/>
</dbReference>
<dbReference type="InterPro" id="IPR036134">
    <property type="entry name" value="Crypto/Photolyase_FAD-like_sf"/>
</dbReference>
<feature type="binding site" evidence="12">
    <location>
        <position position="223"/>
    </location>
    <ligand>
        <name>FAD</name>
        <dbReference type="ChEBI" id="CHEBI:57692"/>
    </ligand>
</feature>
<keyword evidence="7 14" id="KW-0157">Chromophore</keyword>
<dbReference type="PANTHER" id="PTHR11455:SF9">
    <property type="entry name" value="CRYPTOCHROME CIRCADIAN CLOCK 5 ISOFORM X1"/>
    <property type="match status" value="1"/>
</dbReference>
<feature type="domain" description="Photolyase/cryptochrome alpha/beta" evidence="15">
    <location>
        <begin position="2"/>
        <end position="131"/>
    </location>
</feature>
<keyword evidence="5 12" id="KW-0285">Flavoprotein</keyword>
<comment type="function">
    <text evidence="10">Involved in repair of UV radiation-induced DNA damage. Catalyzes the light-dependent monomerization (300-600 nm) of cyclobutyl pyrimidine dimers (in cis-syn configuration), which are formed between adjacent bases on the same DNA strand upon exposure to ultraviolet radiation.</text>
</comment>
<evidence type="ECO:0000259" key="15">
    <source>
        <dbReference type="PROSITE" id="PS51645"/>
    </source>
</evidence>
<organism evidence="16 17">
    <name type="scientific">Plasticicumulans lactativorans</name>
    <dbReference type="NCBI Taxonomy" id="1133106"/>
    <lineage>
        <taxon>Bacteria</taxon>
        <taxon>Pseudomonadati</taxon>
        <taxon>Pseudomonadota</taxon>
        <taxon>Gammaproteobacteria</taxon>
        <taxon>Candidatus Competibacteraceae</taxon>
        <taxon>Plasticicumulans</taxon>
    </lineage>
</organism>
<dbReference type="GO" id="GO:0009416">
    <property type="term" value="P:response to light stimulus"/>
    <property type="evidence" value="ECO:0007669"/>
    <property type="project" value="TreeGrafter"/>
</dbReference>
<dbReference type="InterPro" id="IPR006050">
    <property type="entry name" value="DNA_photolyase_N"/>
</dbReference>
<evidence type="ECO:0000256" key="8">
    <source>
        <dbReference type="ARBA" id="ARBA00031671"/>
    </source>
</evidence>
<evidence type="ECO:0000256" key="10">
    <source>
        <dbReference type="ARBA" id="ARBA00059220"/>
    </source>
</evidence>
<evidence type="ECO:0000313" key="17">
    <source>
        <dbReference type="Proteomes" id="UP000295765"/>
    </source>
</evidence>
<dbReference type="PANTHER" id="PTHR11455">
    <property type="entry name" value="CRYPTOCHROME"/>
    <property type="match status" value="1"/>
</dbReference>
<comment type="cofactor">
    <cofactor evidence="12">
        <name>FAD</name>
        <dbReference type="ChEBI" id="CHEBI:57692"/>
    </cofactor>
    <text evidence="12">Binds 1 FAD per subunit.</text>
</comment>
<feature type="site" description="Electron transfer via tryptophanyl radical" evidence="13">
    <location>
        <position position="384"/>
    </location>
</feature>
<feature type="binding site" evidence="12">
    <location>
        <begin position="374"/>
        <end position="376"/>
    </location>
    <ligand>
        <name>FAD</name>
        <dbReference type="ChEBI" id="CHEBI:57692"/>
    </ligand>
</feature>
<dbReference type="PROSITE" id="PS00394">
    <property type="entry name" value="DNA_PHOTOLYASES_1_1"/>
    <property type="match status" value="1"/>
</dbReference>
<dbReference type="GO" id="GO:0003677">
    <property type="term" value="F:DNA binding"/>
    <property type="evidence" value="ECO:0007669"/>
    <property type="project" value="TreeGrafter"/>
</dbReference>